<keyword evidence="2" id="KW-1185">Reference proteome</keyword>
<evidence type="ECO:0000313" key="1">
    <source>
        <dbReference type="EMBL" id="MFB5193057.1"/>
    </source>
</evidence>
<accession>A0ABV5ALA3</accession>
<dbReference type="Proteomes" id="UP001579974">
    <property type="component" value="Unassembled WGS sequence"/>
</dbReference>
<evidence type="ECO:0000313" key="2">
    <source>
        <dbReference type="Proteomes" id="UP001579974"/>
    </source>
</evidence>
<dbReference type="RefSeq" id="WP_275473474.1">
    <property type="nucleotide sequence ID" value="NZ_CP162940.1"/>
</dbReference>
<sequence>MNDLLVANVDKNVLKKLISANHYSGTCSSISVGYGVRYKGKLSGGIVFSAGVGRHANAYCRICKPTEVIELTRLWLSDELPKNSESRVVGLALRVLRKGRGRFRAVLSYADEFAGHVGTIYQATNFRYMGCTTSNATKIRIGNLIVNSRSLNSRYGTSQMDRLKKILGTDDIERVGGQTRKHAYVYPLDDVVAAWLEQNKKPYPKRASVV</sequence>
<dbReference type="InterPro" id="IPR057895">
    <property type="entry name" value="Mom"/>
</dbReference>
<reference evidence="1 2" key="1">
    <citation type="journal article" date="2024" name="Int. J. Mol. Sci.">
        <title>Exploration of Alicyclobacillus spp. Genome in Search of Antibiotic Resistance.</title>
        <authorList>
            <person name="Bucka-Kolendo J."/>
            <person name="Kiousi D.E."/>
            <person name="Dekowska A."/>
            <person name="Mikolajczuk-Szczyrba A."/>
            <person name="Karadedos D.M."/>
            <person name="Michael P."/>
            <person name="Galanis A."/>
            <person name="Sokolowska B."/>
        </authorList>
    </citation>
    <scope>NUCLEOTIDE SEQUENCE [LARGE SCALE GENOMIC DNA]</scope>
    <source>
        <strain evidence="1 2">KKP 3000</strain>
    </source>
</reference>
<proteinExistence type="predicted"/>
<protein>
    <submittedName>
        <fullName evidence="1">Uncharacterized protein</fullName>
    </submittedName>
</protein>
<comment type="caution">
    <text evidence="1">The sequence shown here is derived from an EMBL/GenBank/DDBJ whole genome shotgun (WGS) entry which is preliminary data.</text>
</comment>
<organism evidence="1 2">
    <name type="scientific">Alicyclobacillus fastidiosus</name>
    <dbReference type="NCBI Taxonomy" id="392011"/>
    <lineage>
        <taxon>Bacteria</taxon>
        <taxon>Bacillati</taxon>
        <taxon>Bacillota</taxon>
        <taxon>Bacilli</taxon>
        <taxon>Bacillales</taxon>
        <taxon>Alicyclobacillaceae</taxon>
        <taxon>Alicyclobacillus</taxon>
    </lineage>
</organism>
<dbReference type="Pfam" id="PF25680">
    <property type="entry name" value="Mom"/>
    <property type="match status" value="1"/>
</dbReference>
<gene>
    <name evidence="1" type="ORF">KKP3000_002656</name>
</gene>
<name>A0ABV5ALA3_9BACL</name>
<dbReference type="EMBL" id="JBDXSU010000037">
    <property type="protein sequence ID" value="MFB5193057.1"/>
    <property type="molecule type" value="Genomic_DNA"/>
</dbReference>